<feature type="region of interest" description="Disordered" evidence="1">
    <location>
        <begin position="149"/>
        <end position="171"/>
    </location>
</feature>
<evidence type="ECO:0000256" key="1">
    <source>
        <dbReference type="SAM" id="MobiDB-lite"/>
    </source>
</evidence>
<feature type="domain" description="PLC-beta PH" evidence="2">
    <location>
        <begin position="73"/>
        <end position="134"/>
    </location>
</feature>
<dbReference type="Gene3D" id="2.30.29.240">
    <property type="match status" value="1"/>
</dbReference>
<protein>
    <recommendedName>
        <fullName evidence="2">PLC-beta PH domain-containing protein</fullName>
    </recommendedName>
</protein>
<dbReference type="EMBL" id="NHOQ01001086">
    <property type="protein sequence ID" value="PWA27135.1"/>
    <property type="molecule type" value="Genomic_DNA"/>
</dbReference>
<organism evidence="3 4">
    <name type="scientific">Gambusia affinis</name>
    <name type="common">Western mosquitofish</name>
    <name type="synonym">Heterandria affinis</name>
    <dbReference type="NCBI Taxonomy" id="33528"/>
    <lineage>
        <taxon>Eukaryota</taxon>
        <taxon>Metazoa</taxon>
        <taxon>Chordata</taxon>
        <taxon>Craniata</taxon>
        <taxon>Vertebrata</taxon>
        <taxon>Euteleostomi</taxon>
        <taxon>Actinopterygii</taxon>
        <taxon>Neopterygii</taxon>
        <taxon>Teleostei</taxon>
        <taxon>Neoteleostei</taxon>
        <taxon>Acanthomorphata</taxon>
        <taxon>Ovalentaria</taxon>
        <taxon>Atherinomorphae</taxon>
        <taxon>Cyprinodontiformes</taxon>
        <taxon>Poeciliidae</taxon>
        <taxon>Poeciliinae</taxon>
        <taxon>Gambusia</taxon>
    </lineage>
</organism>
<gene>
    <name evidence="3" type="ORF">CCH79_00011635</name>
</gene>
<evidence type="ECO:0000259" key="2">
    <source>
        <dbReference type="Pfam" id="PF17787"/>
    </source>
</evidence>
<dbReference type="AlphaFoldDB" id="A0A315VU74"/>
<keyword evidence="4" id="KW-1185">Reference proteome</keyword>
<evidence type="ECO:0000313" key="3">
    <source>
        <dbReference type="EMBL" id="PWA27135.1"/>
    </source>
</evidence>
<comment type="caution">
    <text evidence="3">The sequence shown here is derived from an EMBL/GenBank/DDBJ whole genome shotgun (WGS) entry which is preliminary data.</text>
</comment>
<dbReference type="Proteomes" id="UP000250572">
    <property type="component" value="Unassembled WGS sequence"/>
</dbReference>
<dbReference type="SUPFAM" id="SSF50729">
    <property type="entry name" value="PH domain-like"/>
    <property type="match status" value="1"/>
</dbReference>
<accession>A0A315VU74</accession>
<sequence>MARQTGSDITSDCRWGSRRAGAKFESESWGVFWWRRGLARPTFGVLSPRHRCRGFDSRSQRPLPHVFLALFPDPKLREKLSYEKERLESNLLTIVYGVDMVNVSFMYLLGLDEKTTQIWTDELFDLATNILSRNSSRIRHLYKARLTGKGETERGKDMGQQGPGIEPATAASRTQGLQMRVALLRHHSTPHKDFFNENEIWLRLLSNFSMTCRTWSRFRGGYSTSFSLESRCLSLRNSRNWSREMNGFLRAPLNDKTVSLRSDPKSPSD</sequence>
<dbReference type="Pfam" id="PF17787">
    <property type="entry name" value="PH_14"/>
    <property type="match status" value="1"/>
</dbReference>
<dbReference type="STRING" id="33528.ENSGAFP00000022333"/>
<dbReference type="InterPro" id="IPR037862">
    <property type="entry name" value="PLC-beta_PH"/>
</dbReference>
<reference evidence="3 4" key="1">
    <citation type="journal article" date="2018" name="G3 (Bethesda)">
        <title>A High-Quality Reference Genome for the Invasive Mosquitofish Gambusia affinis Using a Chicago Library.</title>
        <authorList>
            <person name="Hoffberg S.L."/>
            <person name="Troendle N.J."/>
            <person name="Glenn T.C."/>
            <person name="Mahmud O."/>
            <person name="Louha S."/>
            <person name="Chalopin D."/>
            <person name="Bennetzen J.L."/>
            <person name="Mauricio R."/>
        </authorList>
    </citation>
    <scope>NUCLEOTIDE SEQUENCE [LARGE SCALE GENOMIC DNA]</scope>
    <source>
        <strain evidence="3">NE01/NJP1002.9</strain>
        <tissue evidence="3">Muscle</tissue>
    </source>
</reference>
<name>A0A315VU74_GAMAF</name>
<proteinExistence type="predicted"/>
<evidence type="ECO:0000313" key="4">
    <source>
        <dbReference type="Proteomes" id="UP000250572"/>
    </source>
</evidence>